<dbReference type="PANTHER" id="PTHR10443">
    <property type="entry name" value="MICROSOMAL DIPEPTIDASE"/>
    <property type="match status" value="1"/>
</dbReference>
<dbReference type="InterPro" id="IPR008257">
    <property type="entry name" value="Pept_M19"/>
</dbReference>
<dbReference type="GO" id="GO:0006508">
    <property type="term" value="P:proteolysis"/>
    <property type="evidence" value="ECO:0007669"/>
    <property type="project" value="InterPro"/>
</dbReference>
<dbReference type="PROSITE" id="PS51365">
    <property type="entry name" value="RENAL_DIPEPTIDASE_2"/>
    <property type="match status" value="1"/>
</dbReference>
<proteinExistence type="predicted"/>
<protein>
    <submittedName>
        <fullName evidence="1">Membrane dipeptidase</fullName>
        <ecNumber evidence="1">3.4.13.19</ecNumber>
    </submittedName>
</protein>
<dbReference type="SUPFAM" id="SSF51556">
    <property type="entry name" value="Metallo-dependent hydrolases"/>
    <property type="match status" value="1"/>
</dbReference>
<dbReference type="OrthoDB" id="9804920at2"/>
<keyword evidence="1" id="KW-0224">Dipeptidase</keyword>
<keyword evidence="2" id="KW-1185">Reference proteome</keyword>
<dbReference type="EMBL" id="CP015093">
    <property type="protein sequence ID" value="APZ51174.1"/>
    <property type="molecule type" value="Genomic_DNA"/>
</dbReference>
<dbReference type="Pfam" id="PF01244">
    <property type="entry name" value="Peptidase_M19"/>
    <property type="match status" value="1"/>
</dbReference>
<dbReference type="AlphaFoldDB" id="A0A1P8UP34"/>
<dbReference type="RefSeq" id="WP_076695486.1">
    <property type="nucleotide sequence ID" value="NZ_CP015093.1"/>
</dbReference>
<dbReference type="STRING" id="1250539.Ga0080574_TMP840"/>
<reference evidence="1 2" key="1">
    <citation type="submission" date="2016-04" db="EMBL/GenBank/DDBJ databases">
        <title>Deep-sea bacteria in the southern Pacific.</title>
        <authorList>
            <person name="Tang K."/>
        </authorList>
    </citation>
    <scope>NUCLEOTIDE SEQUENCE [LARGE SCALE GENOMIC DNA]</scope>
    <source>
        <strain evidence="1 2">JLT2014</strain>
    </source>
</reference>
<dbReference type="KEGG" id="paby:Ga0080574_TMP840"/>
<sequence>MSNALVKRFPWLDGAPVIDGLLPWSRPYLPADANFADQMQRFQTAGITHVSLTVASGRESETDALSNLGELSRLTRDAGIVLTRTAEEIAAAQKEGRFSASLHFQSATPFSRDLQLVDAFFQAGIGRAILAYNEANVFADGCHEPRNAGLSAYGRELVVRMDRAGMRVDLTHCGARTTFDVLEMGLSQPPIFSHSNARALYDHERNITDEQIRAVAEAGGYVGVNGVGFFLGADGPDLPREVARHIAHISGIIGADRVGLGFDFMYLEGSDYAFYHKNKARWPRGYPTPPWSFFQPEQLGDLVAELETAGFGQDEIRGILGGNYLRLTMPGGGVA</sequence>
<dbReference type="GO" id="GO:0070573">
    <property type="term" value="F:metallodipeptidase activity"/>
    <property type="evidence" value="ECO:0007669"/>
    <property type="project" value="InterPro"/>
</dbReference>
<organism evidence="1 2">
    <name type="scientific">Salipiger abyssi</name>
    <dbReference type="NCBI Taxonomy" id="1250539"/>
    <lineage>
        <taxon>Bacteria</taxon>
        <taxon>Pseudomonadati</taxon>
        <taxon>Pseudomonadota</taxon>
        <taxon>Alphaproteobacteria</taxon>
        <taxon>Rhodobacterales</taxon>
        <taxon>Roseobacteraceae</taxon>
        <taxon>Salipiger</taxon>
    </lineage>
</organism>
<dbReference type="EC" id="3.4.13.19" evidence="1"/>
<dbReference type="Proteomes" id="UP000187059">
    <property type="component" value="Chromosome"/>
</dbReference>
<keyword evidence="1" id="KW-0378">Hydrolase</keyword>
<dbReference type="InterPro" id="IPR032466">
    <property type="entry name" value="Metal_Hydrolase"/>
</dbReference>
<keyword evidence="1" id="KW-0645">Protease</keyword>
<dbReference type="Gene3D" id="3.20.20.140">
    <property type="entry name" value="Metal-dependent hydrolases"/>
    <property type="match status" value="1"/>
</dbReference>
<evidence type="ECO:0000313" key="2">
    <source>
        <dbReference type="Proteomes" id="UP000187059"/>
    </source>
</evidence>
<accession>A0A1P8UP34</accession>
<dbReference type="PANTHER" id="PTHR10443:SF12">
    <property type="entry name" value="DIPEPTIDASE"/>
    <property type="match status" value="1"/>
</dbReference>
<gene>
    <name evidence="1" type="ORF">Ga0080574_TMP840</name>
</gene>
<evidence type="ECO:0000313" key="1">
    <source>
        <dbReference type="EMBL" id="APZ51174.1"/>
    </source>
</evidence>
<name>A0A1P8UP34_9RHOB</name>